<dbReference type="Proteomes" id="UP000699462">
    <property type="component" value="Unassembled WGS sequence"/>
</dbReference>
<comment type="caution">
    <text evidence="5">The sequence shown here is derived from an EMBL/GenBank/DDBJ whole genome shotgun (WGS) entry which is preliminary data.</text>
</comment>
<protein>
    <recommendedName>
        <fullName evidence="4">PPPDE domain-containing protein</fullName>
    </recommendedName>
</protein>
<dbReference type="PROSITE" id="PS51858">
    <property type="entry name" value="PPPDE"/>
    <property type="match status" value="1"/>
</dbReference>
<evidence type="ECO:0000259" key="4">
    <source>
        <dbReference type="PROSITE" id="PS51858"/>
    </source>
</evidence>
<dbReference type="GO" id="GO:0008233">
    <property type="term" value="F:peptidase activity"/>
    <property type="evidence" value="ECO:0007669"/>
    <property type="project" value="UniProtKB-KW"/>
</dbReference>
<dbReference type="AlphaFoldDB" id="A0A8T0D2A3"/>
<gene>
    <name evidence="5" type="ORF">P879_01681</name>
</gene>
<evidence type="ECO:0000313" key="5">
    <source>
        <dbReference type="EMBL" id="KAF8561094.1"/>
    </source>
</evidence>
<keyword evidence="2" id="KW-0645">Protease</keyword>
<evidence type="ECO:0000256" key="3">
    <source>
        <dbReference type="ARBA" id="ARBA00022801"/>
    </source>
</evidence>
<dbReference type="PANTHER" id="PTHR12378">
    <property type="entry name" value="DESUMOYLATING ISOPEPTIDASE"/>
    <property type="match status" value="1"/>
</dbReference>
<accession>A0A8T0D2A3</accession>
<dbReference type="OrthoDB" id="6227366at2759"/>
<keyword evidence="6" id="KW-1185">Reference proteome</keyword>
<evidence type="ECO:0000256" key="2">
    <source>
        <dbReference type="ARBA" id="ARBA00022670"/>
    </source>
</evidence>
<organism evidence="5 6">
    <name type="scientific">Paragonimus westermani</name>
    <dbReference type="NCBI Taxonomy" id="34504"/>
    <lineage>
        <taxon>Eukaryota</taxon>
        <taxon>Metazoa</taxon>
        <taxon>Spiralia</taxon>
        <taxon>Lophotrochozoa</taxon>
        <taxon>Platyhelminthes</taxon>
        <taxon>Trematoda</taxon>
        <taxon>Digenea</taxon>
        <taxon>Plagiorchiida</taxon>
        <taxon>Troglotremata</taxon>
        <taxon>Troglotrematidae</taxon>
        <taxon>Paragonimus</taxon>
    </lineage>
</organism>
<keyword evidence="3" id="KW-0378">Hydrolase</keyword>
<dbReference type="EMBL" id="JTDF01021992">
    <property type="protein sequence ID" value="KAF8561094.1"/>
    <property type="molecule type" value="Genomic_DNA"/>
</dbReference>
<dbReference type="SMART" id="SM01179">
    <property type="entry name" value="DUF862"/>
    <property type="match status" value="1"/>
</dbReference>
<dbReference type="Pfam" id="PF05903">
    <property type="entry name" value="Peptidase_C97"/>
    <property type="match status" value="1"/>
</dbReference>
<sequence length="487" mass="54719">MMFDVYLYVYDLSFGMARTLGSAFLGKHIEGIWHTSVVVHNKEYFYGGHGISCCPPGGTELRQPIRKVYMGQTTITESDLCQYLERLAMTQFRGGDYRLFDHNCNTFSNHLVGHLTNKQIPAYILDLPDEVASTPLGAALKPALNRLSAGLNNVPQFGLQQSSTKDTNNHSLEEIEHLFRPIFFDEPLPSDIQSHRIHLYWSTDSHNSNRADYAAAIAEAIVNEDSIERITPEHYCLLDLGSLETMDQCLAVCELFRLAIWRIPSLLTAMLTDPNGYLHHLAESKLPTSRPHEMLDLYASMAKLLCNCLGLSHNWPVSADQELHLSLAPVLHICLLLLDHENHRLKQDSNARGTIVLPEHRQIGLALAHNMALCSWLSCDEAMELTIYLIHLAVTQDKSYKQPIEAIYLMRAIYFLVVRFPVLADFARAYNLSGCLTAVLNEITDDASTVVEPGRHESSPVHTETSMDYLIVARLLDYLTVNAGDVA</sequence>
<evidence type="ECO:0000313" key="6">
    <source>
        <dbReference type="Proteomes" id="UP000699462"/>
    </source>
</evidence>
<dbReference type="InterPro" id="IPR042266">
    <property type="entry name" value="PPPDE_sf"/>
</dbReference>
<reference evidence="5 6" key="1">
    <citation type="submission" date="2019-07" db="EMBL/GenBank/DDBJ databases">
        <title>Annotation for the trematode Paragonimus westermani.</title>
        <authorList>
            <person name="Choi Y.-J."/>
        </authorList>
    </citation>
    <scope>NUCLEOTIDE SEQUENCE [LARGE SCALE GENOMIC DNA]</scope>
    <source>
        <strain evidence="5">180907_Pwestermani</strain>
    </source>
</reference>
<dbReference type="InterPro" id="IPR008580">
    <property type="entry name" value="PPPDE_dom"/>
</dbReference>
<dbReference type="Gene3D" id="3.90.1720.30">
    <property type="entry name" value="PPPDE domains"/>
    <property type="match status" value="1"/>
</dbReference>
<dbReference type="GO" id="GO:0070646">
    <property type="term" value="P:protein modification by small protein removal"/>
    <property type="evidence" value="ECO:0007669"/>
    <property type="project" value="TreeGrafter"/>
</dbReference>
<feature type="domain" description="PPPDE" evidence="4">
    <location>
        <begin position="3"/>
        <end position="145"/>
    </location>
</feature>
<proteinExistence type="inferred from homology"/>
<comment type="similarity">
    <text evidence="1">Belongs to the DeSI family.</text>
</comment>
<evidence type="ECO:0000256" key="1">
    <source>
        <dbReference type="ARBA" id="ARBA00008140"/>
    </source>
</evidence>
<dbReference type="GO" id="GO:0006508">
    <property type="term" value="P:proteolysis"/>
    <property type="evidence" value="ECO:0007669"/>
    <property type="project" value="UniProtKB-KW"/>
</dbReference>
<name>A0A8T0D2A3_9TREM</name>
<dbReference type="PANTHER" id="PTHR12378:SF7">
    <property type="entry name" value="DESUMOYLATING ISOPEPTIDASE 1"/>
    <property type="match status" value="1"/>
</dbReference>